<dbReference type="Pfam" id="PF10648">
    <property type="entry name" value="Gmad2"/>
    <property type="match status" value="1"/>
</dbReference>
<evidence type="ECO:0000313" key="2">
    <source>
        <dbReference type="EMBL" id="AST94219.1"/>
    </source>
</evidence>
<dbReference type="KEGG" id="bcoh:BC6307_04410"/>
<protein>
    <recommendedName>
        <fullName evidence="1">Bacterial spore germination immunoglobulin-like domain-containing protein</fullName>
    </recommendedName>
</protein>
<dbReference type="STRING" id="1314751.GCA_001591425_04039"/>
<evidence type="ECO:0000259" key="1">
    <source>
        <dbReference type="Pfam" id="PF10648"/>
    </source>
</evidence>
<sequence length="132" mass="14979">MFIYFLPYKISEMEVNDAALYSTTKIEVPAENNAFRDVSVEGAQGEYIVRGEARVFEAQFMYMVEDGHNILIDETPVMVAEGGPAWSPFEINISIDQEDLPKNGTLTLILFVRSAKDDSIINQYYVALEHFD</sequence>
<proteinExistence type="predicted"/>
<gene>
    <name evidence="2" type="ORF">BC6307_04410</name>
</gene>
<keyword evidence="3" id="KW-1185">Reference proteome</keyword>
<dbReference type="Proteomes" id="UP000215224">
    <property type="component" value="Chromosome"/>
</dbReference>
<name>A0A223KXP1_9BACI</name>
<feature type="domain" description="Bacterial spore germination immunoglobulin-like" evidence="1">
    <location>
        <begin position="46"/>
        <end position="117"/>
    </location>
</feature>
<reference evidence="2 3" key="1">
    <citation type="submission" date="2016-12" db="EMBL/GenBank/DDBJ databases">
        <title>The whole genome sequencing and assembly of Bacillus cohnii DSM 6307T strain.</title>
        <authorList>
            <person name="Lee Y.-J."/>
            <person name="Yi H."/>
            <person name="Bahn Y.-S."/>
            <person name="Kim J.F."/>
            <person name="Lee D.-W."/>
        </authorList>
    </citation>
    <scope>NUCLEOTIDE SEQUENCE [LARGE SCALE GENOMIC DNA]</scope>
    <source>
        <strain evidence="2 3">DSM 6307</strain>
    </source>
</reference>
<evidence type="ECO:0000313" key="3">
    <source>
        <dbReference type="Proteomes" id="UP000215224"/>
    </source>
</evidence>
<accession>A0A223KXP1</accession>
<dbReference type="EMBL" id="CP018866">
    <property type="protein sequence ID" value="AST94219.1"/>
    <property type="molecule type" value="Genomic_DNA"/>
</dbReference>
<organism evidence="2 3">
    <name type="scientific">Sutcliffiella cohnii</name>
    <dbReference type="NCBI Taxonomy" id="33932"/>
    <lineage>
        <taxon>Bacteria</taxon>
        <taxon>Bacillati</taxon>
        <taxon>Bacillota</taxon>
        <taxon>Bacilli</taxon>
        <taxon>Bacillales</taxon>
        <taxon>Bacillaceae</taxon>
        <taxon>Sutcliffiella</taxon>
    </lineage>
</organism>
<dbReference type="InterPro" id="IPR018911">
    <property type="entry name" value="Gmad2_Ig-like_dom"/>
</dbReference>
<dbReference type="AlphaFoldDB" id="A0A223KXP1"/>